<feature type="compositionally biased region" description="Low complexity" evidence="1">
    <location>
        <begin position="346"/>
        <end position="355"/>
    </location>
</feature>
<accession>A0ABQ8FHE1</accession>
<dbReference type="EMBL" id="JAFCIX010000114">
    <property type="protein sequence ID" value="KAH6598301.1"/>
    <property type="molecule type" value="Genomic_DNA"/>
</dbReference>
<comment type="caution">
    <text evidence="2">The sequence shown here is derived from an EMBL/GenBank/DDBJ whole genome shotgun (WGS) entry which is preliminary data.</text>
</comment>
<gene>
    <name evidence="2" type="ORF">BASA50_003915</name>
</gene>
<evidence type="ECO:0000256" key="1">
    <source>
        <dbReference type="SAM" id="MobiDB-lite"/>
    </source>
</evidence>
<keyword evidence="3" id="KW-1185">Reference proteome</keyword>
<evidence type="ECO:0000313" key="3">
    <source>
        <dbReference type="Proteomes" id="UP001648503"/>
    </source>
</evidence>
<name>A0ABQ8FHE1_9FUNG</name>
<organism evidence="2 3">
    <name type="scientific">Batrachochytrium salamandrivorans</name>
    <dbReference type="NCBI Taxonomy" id="1357716"/>
    <lineage>
        <taxon>Eukaryota</taxon>
        <taxon>Fungi</taxon>
        <taxon>Fungi incertae sedis</taxon>
        <taxon>Chytridiomycota</taxon>
        <taxon>Chytridiomycota incertae sedis</taxon>
        <taxon>Chytridiomycetes</taxon>
        <taxon>Rhizophydiales</taxon>
        <taxon>Rhizophydiales incertae sedis</taxon>
        <taxon>Batrachochytrium</taxon>
    </lineage>
</organism>
<proteinExistence type="predicted"/>
<reference evidence="2 3" key="1">
    <citation type="submission" date="2021-02" db="EMBL/GenBank/DDBJ databases">
        <title>Variation within the Batrachochytrium salamandrivorans European outbreak.</title>
        <authorList>
            <person name="Kelly M."/>
            <person name="Pasmans F."/>
            <person name="Shea T.P."/>
            <person name="Munoz J.F."/>
            <person name="Carranza S."/>
            <person name="Cuomo C.A."/>
            <person name="Martel A."/>
        </authorList>
    </citation>
    <scope>NUCLEOTIDE SEQUENCE [LARGE SCALE GENOMIC DNA]</scope>
    <source>
        <strain evidence="2 3">AMFP18/2</strain>
    </source>
</reference>
<dbReference type="Proteomes" id="UP001648503">
    <property type="component" value="Unassembled WGS sequence"/>
</dbReference>
<feature type="region of interest" description="Disordered" evidence="1">
    <location>
        <begin position="332"/>
        <end position="357"/>
    </location>
</feature>
<evidence type="ECO:0000313" key="2">
    <source>
        <dbReference type="EMBL" id="KAH6598301.1"/>
    </source>
</evidence>
<protein>
    <submittedName>
        <fullName evidence="2">Uncharacterized protein</fullName>
    </submittedName>
</protein>
<sequence length="672" mass="74486">MTDISLPRPTPTSNTRITRVVRRVSTALLPTWGSQESLVYMTKPSVRYRSLSTANVNDYHRTYLDTEQDEHFDELSYQPSCDSFHEPLDKLDRGDWDVGAGNRHNVNYFKVAPEIQSEARSYSYSTTSRLQKPLIQPPTKQASWRSRISSKLRSGFFMNSSKADSTENQLAIEADAKRHAMYVGSDRTDYTYYPDPDPSLSLTHHYTQSSRISSSINTPVKANVSTGVAPHTPFQSRFMNAKARAKSFHTLPDQSLYTADPAVIQYARNNRPTLSVATDDNQSINSKFSESGSKKKQNGMKFLGILGLKPTRGSFDERQHIQQQRTKKFSIPSFSRRGFGSGPGSGSTLSIGSSSNGAFKEDDPKYAHYIMSTPLPPAKNPDTTMTTGPIFHNDDLRSLATRRREATAIHSTPEPILYTSHSQETSMNSPIPKRLQIRREVGGRYVDMQTPSLLKSPSTVPISTSPLPYHSQIKKKPSCIVQDNLSMNNNPTFNRPLYSMRKPTSALDLMHHQLQDVYTSEHSLEAPFTRNNSSQSIHSPPSRIKHVYTMESSTSSLGGSLEDVRVSPVDTSIPLLRVSGLEYSFDDVFDILDQPLSKKSTVSVDSKTGVGKGKTGKATMSGLSDLSSLDTALTATATTATAATSSSACLARDRLDVLINAIGKEMDFYQEN</sequence>